<keyword evidence="14" id="KW-1185">Reference proteome</keyword>
<dbReference type="PROSITE" id="PS01361">
    <property type="entry name" value="ZF_DOF_1"/>
    <property type="match status" value="1"/>
</dbReference>
<evidence type="ECO:0000256" key="9">
    <source>
        <dbReference type="RuleBase" id="RU369094"/>
    </source>
</evidence>
<evidence type="ECO:0000256" key="2">
    <source>
        <dbReference type="ARBA" id="ARBA00022771"/>
    </source>
</evidence>
<accession>A0A2P5VPF2</accession>
<keyword evidence="6 9" id="KW-0804">Transcription</keyword>
<evidence type="ECO:0000256" key="8">
    <source>
        <dbReference type="PROSITE-ProRule" id="PRU00071"/>
    </source>
</evidence>
<evidence type="ECO:0000256" key="7">
    <source>
        <dbReference type="ARBA" id="ARBA00023242"/>
    </source>
</evidence>
<dbReference type="PROSITE" id="PS50884">
    <property type="entry name" value="ZF_DOF_2"/>
    <property type="match status" value="1"/>
</dbReference>
<comment type="function">
    <text evidence="9">Transcription factor that binds specifically to a 5'-AA[AG]G-3' consensus core sequence.</text>
</comment>
<evidence type="ECO:0000256" key="3">
    <source>
        <dbReference type="ARBA" id="ARBA00022833"/>
    </source>
</evidence>
<evidence type="ECO:0000313" key="11">
    <source>
        <dbReference type="EMBL" id="KAB2067903.1"/>
    </source>
</evidence>
<reference evidence="11 14" key="2">
    <citation type="submission" date="2019-06" db="EMBL/GenBank/DDBJ databases">
        <title>WGS assembly of Gossypium barbadense.</title>
        <authorList>
            <person name="Chen Z.J."/>
            <person name="Sreedasyam A."/>
            <person name="Ando A."/>
            <person name="Song Q."/>
            <person name="De L."/>
            <person name="Hulse-Kemp A."/>
            <person name="Ding M."/>
            <person name="Ye W."/>
            <person name="Kirkbride R."/>
            <person name="Jenkins J."/>
            <person name="Plott C."/>
            <person name="Lovell J."/>
            <person name="Lin Y.-M."/>
            <person name="Vaughn R."/>
            <person name="Liu B."/>
            <person name="Li W."/>
            <person name="Simpson S."/>
            <person name="Scheffler B."/>
            <person name="Saski C."/>
            <person name="Grover C."/>
            <person name="Hu G."/>
            <person name="Conover J."/>
            <person name="Carlson J."/>
            <person name="Shu S."/>
            <person name="Boston L."/>
            <person name="Williams M."/>
            <person name="Peterson D."/>
            <person name="Mcgee K."/>
            <person name="Jones D."/>
            <person name="Wendel J."/>
            <person name="Stelly D."/>
            <person name="Grimwood J."/>
            <person name="Schmutz J."/>
        </authorList>
    </citation>
    <scope>NUCLEOTIDE SEQUENCE [LARGE SCALE GENOMIC DNA]</scope>
    <source>
        <strain evidence="11">1400233.01</strain>
    </source>
</reference>
<organism evidence="12 13">
    <name type="scientific">Gossypium barbadense</name>
    <name type="common">Sea Island cotton</name>
    <name type="synonym">Hibiscus barbadensis</name>
    <dbReference type="NCBI Taxonomy" id="3634"/>
    <lineage>
        <taxon>Eukaryota</taxon>
        <taxon>Viridiplantae</taxon>
        <taxon>Streptophyta</taxon>
        <taxon>Embryophyta</taxon>
        <taxon>Tracheophyta</taxon>
        <taxon>Spermatophyta</taxon>
        <taxon>Magnoliopsida</taxon>
        <taxon>eudicotyledons</taxon>
        <taxon>Gunneridae</taxon>
        <taxon>Pentapetalae</taxon>
        <taxon>rosids</taxon>
        <taxon>malvids</taxon>
        <taxon>Malvales</taxon>
        <taxon>Malvaceae</taxon>
        <taxon>Malvoideae</taxon>
        <taxon>Gossypium</taxon>
    </lineage>
</organism>
<dbReference type="Pfam" id="PF02701">
    <property type="entry name" value="Zn_ribbon_Dof"/>
    <property type="match status" value="1"/>
</dbReference>
<dbReference type="OrthoDB" id="1927254at2759"/>
<dbReference type="GO" id="GO:0003677">
    <property type="term" value="F:DNA binding"/>
    <property type="evidence" value="ECO:0007669"/>
    <property type="project" value="UniProtKB-UniRule"/>
</dbReference>
<keyword evidence="2 8" id="KW-0863">Zinc-finger</keyword>
<comment type="subcellular location">
    <subcellularLocation>
        <location evidence="8 9">Nucleus</location>
    </subcellularLocation>
</comment>
<dbReference type="GO" id="GO:0003700">
    <property type="term" value="F:DNA-binding transcription factor activity"/>
    <property type="evidence" value="ECO:0007669"/>
    <property type="project" value="UniProtKB-UniRule"/>
</dbReference>
<dbReference type="GO" id="GO:0005634">
    <property type="term" value="C:nucleus"/>
    <property type="evidence" value="ECO:0007669"/>
    <property type="project" value="UniProtKB-SubCell"/>
</dbReference>
<feature type="domain" description="Dof-type" evidence="10">
    <location>
        <begin position="32"/>
        <end position="86"/>
    </location>
</feature>
<dbReference type="GO" id="GO:0008270">
    <property type="term" value="F:zinc ion binding"/>
    <property type="evidence" value="ECO:0007669"/>
    <property type="project" value="UniProtKB-KW"/>
</dbReference>
<dbReference type="InterPro" id="IPR003851">
    <property type="entry name" value="Znf_Dof"/>
</dbReference>
<keyword evidence="4 9" id="KW-0805">Transcription regulation</keyword>
<dbReference type="AlphaFoldDB" id="A0A2P5VPF2"/>
<protein>
    <recommendedName>
        <fullName evidence="9">Dof zinc finger protein</fullName>
    </recommendedName>
</protein>
<keyword evidence="7 8" id="KW-0539">Nucleus</keyword>
<evidence type="ECO:0000256" key="1">
    <source>
        <dbReference type="ARBA" id="ARBA00022723"/>
    </source>
</evidence>
<dbReference type="PANTHER" id="PTHR31992:SF205">
    <property type="entry name" value="DOF ZINC FINGER PROTEIN"/>
    <property type="match status" value="1"/>
</dbReference>
<name>A0A2P5VPF2_GOSBA</name>
<gene>
    <name evidence="11" type="ORF">ES319_A09G259800v1</name>
    <name evidence="12" type="ORF">GOBAR_AA40007</name>
</gene>
<sequence>MQDTHSIGGGRIFSGGGGVGYGRLRPQHHQALECPRCDSLNTKFCYYNNYNLSQPRYFCKSCRRYWTKGGVLRNVPVGGGCRKARHSKIKPSATITVAAAAVQPQLLQQQHCNQLKENTHSCSKSYSLTADNFNVPATNNNNISGGSTVEAAPAITSHSSLINASDSKFYENPNDLGFTEMESFTSLITWSNNETVPFGFGNVFSEQGQWQQLQQQPKTVSTGMEELRMGLLDPTVDIELANLDNRSKGGYYGGFRPLDWEGSGDQGTTLLDLSNGSFDQTYWNQNQWADQDPPTLDLP</sequence>
<evidence type="ECO:0000259" key="10">
    <source>
        <dbReference type="PROSITE" id="PS50884"/>
    </source>
</evidence>
<keyword evidence="1 9" id="KW-0479">Metal-binding</keyword>
<dbReference type="PANTHER" id="PTHR31992">
    <property type="entry name" value="DOF ZINC FINGER PROTEIN DOF1.4-RELATED"/>
    <property type="match status" value="1"/>
</dbReference>
<dbReference type="EMBL" id="KZ671701">
    <property type="protein sequence ID" value="PPR80706.1"/>
    <property type="molecule type" value="Genomic_DNA"/>
</dbReference>
<evidence type="ECO:0000256" key="6">
    <source>
        <dbReference type="ARBA" id="ARBA00023163"/>
    </source>
</evidence>
<dbReference type="Proteomes" id="UP000327439">
    <property type="component" value="Chromosome A09"/>
</dbReference>
<keyword evidence="5 8" id="KW-0238">DNA-binding</keyword>
<keyword evidence="3 9" id="KW-0862">Zinc</keyword>
<dbReference type="EMBL" id="CM018210">
    <property type="protein sequence ID" value="KAB2067903.1"/>
    <property type="molecule type" value="Genomic_DNA"/>
</dbReference>
<evidence type="ECO:0000313" key="14">
    <source>
        <dbReference type="Proteomes" id="UP000327439"/>
    </source>
</evidence>
<dbReference type="InterPro" id="IPR045174">
    <property type="entry name" value="Dof"/>
</dbReference>
<evidence type="ECO:0000256" key="4">
    <source>
        <dbReference type="ARBA" id="ARBA00023015"/>
    </source>
</evidence>
<reference evidence="12 13" key="1">
    <citation type="submission" date="2015-01" db="EMBL/GenBank/DDBJ databases">
        <title>Genome of allotetraploid Gossypium barbadense reveals genomic plasticity and fiber elongation in cotton evolution.</title>
        <authorList>
            <person name="Chen X."/>
            <person name="Liu X."/>
            <person name="Zhao B."/>
            <person name="Zheng H."/>
            <person name="Hu Y."/>
            <person name="Lu G."/>
            <person name="Yang C."/>
            <person name="Chen J."/>
            <person name="Shan C."/>
            <person name="Zhang L."/>
            <person name="Zhou Y."/>
            <person name="Wang L."/>
            <person name="Guo W."/>
            <person name="Bai Y."/>
            <person name="Ruan J."/>
            <person name="Shangguan X."/>
            <person name="Mao Y."/>
            <person name="Jiang J."/>
            <person name="Zhu Y."/>
            <person name="Lei J."/>
            <person name="Kang H."/>
            <person name="Chen S."/>
            <person name="He X."/>
            <person name="Wang R."/>
            <person name="Wang Y."/>
            <person name="Chen J."/>
            <person name="Wang L."/>
            <person name="Yu S."/>
            <person name="Wang B."/>
            <person name="Wei J."/>
            <person name="Song S."/>
            <person name="Lu X."/>
            <person name="Gao Z."/>
            <person name="Gu W."/>
            <person name="Deng X."/>
            <person name="Ma D."/>
            <person name="Wang S."/>
            <person name="Liang W."/>
            <person name="Fang L."/>
            <person name="Cai C."/>
            <person name="Zhu X."/>
            <person name="Zhou B."/>
            <person name="Zhang Y."/>
            <person name="Chen Z."/>
            <person name="Xu S."/>
            <person name="Zhu R."/>
            <person name="Wang S."/>
            <person name="Zhang T."/>
            <person name="Zhao G."/>
        </authorList>
    </citation>
    <scope>NUCLEOTIDE SEQUENCE [LARGE SCALE GENOMIC DNA]</scope>
    <source>
        <strain evidence="13">cv. Xinhai21</strain>
        <tissue evidence="12">Leaf</tissue>
    </source>
</reference>
<evidence type="ECO:0000256" key="5">
    <source>
        <dbReference type="ARBA" id="ARBA00023125"/>
    </source>
</evidence>
<evidence type="ECO:0000313" key="13">
    <source>
        <dbReference type="Proteomes" id="UP000239757"/>
    </source>
</evidence>
<evidence type="ECO:0000313" key="12">
    <source>
        <dbReference type="EMBL" id="PPR80706.1"/>
    </source>
</evidence>
<proteinExistence type="predicted"/>
<dbReference type="Proteomes" id="UP000239757">
    <property type="component" value="Unassembled WGS sequence"/>
</dbReference>